<dbReference type="EC" id="2.1.1.10" evidence="6"/>
<evidence type="ECO:0000259" key="5">
    <source>
        <dbReference type="PROSITE" id="PS50970"/>
    </source>
</evidence>
<feature type="binding site" evidence="3 4">
    <location>
        <position position="215"/>
    </location>
    <ligand>
        <name>Zn(2+)</name>
        <dbReference type="ChEBI" id="CHEBI:29105"/>
    </ligand>
</feature>
<dbReference type="PANTHER" id="PTHR11103:SF18">
    <property type="entry name" value="SLR1189 PROTEIN"/>
    <property type="match status" value="1"/>
</dbReference>
<dbReference type="Gene3D" id="3.20.20.330">
    <property type="entry name" value="Homocysteine-binding-like domain"/>
    <property type="match status" value="1"/>
</dbReference>
<feature type="domain" description="Hcy-binding" evidence="5">
    <location>
        <begin position="4"/>
        <end position="319"/>
    </location>
</feature>
<dbReference type="SUPFAM" id="SSF82282">
    <property type="entry name" value="Homocysteine S-methyltransferase"/>
    <property type="match status" value="1"/>
</dbReference>
<dbReference type="Pfam" id="PF02574">
    <property type="entry name" value="S-methyl_trans"/>
    <property type="match status" value="1"/>
</dbReference>
<keyword evidence="7" id="KW-1185">Reference proteome</keyword>
<dbReference type="PIRSF" id="PIRSF037505">
    <property type="entry name" value="Betaine_HMT"/>
    <property type="match status" value="1"/>
</dbReference>
<dbReference type="Proteomes" id="UP000243077">
    <property type="component" value="Chromosome"/>
</dbReference>
<dbReference type="OrthoDB" id="9803687at2"/>
<dbReference type="EMBL" id="CP026923">
    <property type="protein sequence ID" value="AVG23811.1"/>
    <property type="molecule type" value="Genomic_DNA"/>
</dbReference>
<organism evidence="6 7">
    <name type="scientific">Pontimonas salivibrio</name>
    <dbReference type="NCBI Taxonomy" id="1159327"/>
    <lineage>
        <taxon>Bacteria</taxon>
        <taxon>Bacillati</taxon>
        <taxon>Actinomycetota</taxon>
        <taxon>Actinomycetes</taxon>
        <taxon>Micrococcales</taxon>
        <taxon>Microbacteriaceae</taxon>
        <taxon>Pontimonas</taxon>
    </lineage>
</organism>
<evidence type="ECO:0000256" key="4">
    <source>
        <dbReference type="PROSITE-ProRule" id="PRU00333"/>
    </source>
</evidence>
<evidence type="ECO:0000313" key="7">
    <source>
        <dbReference type="Proteomes" id="UP000243077"/>
    </source>
</evidence>
<gene>
    <name evidence="6" type="ORF">C3B54_11833</name>
</gene>
<dbReference type="GO" id="GO:0032259">
    <property type="term" value="P:methylation"/>
    <property type="evidence" value="ECO:0007669"/>
    <property type="project" value="UniProtKB-KW"/>
</dbReference>
<feature type="binding site" evidence="3 4">
    <location>
        <position position="304"/>
    </location>
    <ligand>
        <name>Zn(2+)</name>
        <dbReference type="ChEBI" id="CHEBI:29105"/>
    </ligand>
</feature>
<keyword evidence="3 4" id="KW-0479">Metal-binding</keyword>
<sequence>MNSQSFTDRLSQDEPLVLAGGYLFEVERRGYLTAGEFVPKVALEHPEVLEQVARDFLRAGSDIALAFTYNGHREKMRIIGEEHLLEPLNREAMRIAKRVAAEQREELGRDIFVAGNISNSNIFDPDDPATADQVRAMYREMVGWAKEEGADLILAETMYFFEEAKIALEEIKAAGLPAIVNVAVFATGELRDGVSPGEAAKRLAEAGADVVGTNCFQGPHTIRPIVKDIVDAVGGHKVCAMPGTFRTTDEHTTFFNLPDPGNTATLPHDRTFPDSLEAQNSNRYETAEFGEYAHSLGVKVIGLCCGGSVIHHRELSERLGKPSYLSKYSPDMSKHFMYGSDSSLPDVATSFRGQA</sequence>
<feature type="binding site" evidence="3 4">
    <location>
        <position position="305"/>
    </location>
    <ligand>
        <name>Zn(2+)</name>
        <dbReference type="ChEBI" id="CHEBI:29105"/>
    </ligand>
</feature>
<dbReference type="AlphaFoldDB" id="A0A2L2BQ66"/>
<dbReference type="KEGG" id="psai:C3B54_11833"/>
<reference evidence="6 7" key="1">
    <citation type="submission" date="2018-02" db="EMBL/GenBank/DDBJ databases">
        <title>Complete genome of the streamlined marine actinobacterium Pontimonas salivibrio CL-TW6 adapted to coastal planktonic lifestype.</title>
        <authorList>
            <person name="Cho B.C."/>
            <person name="Hardies S.C."/>
            <person name="Jang G.I."/>
            <person name="Hwang C.Y."/>
        </authorList>
    </citation>
    <scope>NUCLEOTIDE SEQUENCE [LARGE SCALE GENOMIC DNA]</scope>
    <source>
        <strain evidence="6 7">CL-TW6</strain>
    </source>
</reference>
<evidence type="ECO:0000313" key="6">
    <source>
        <dbReference type="EMBL" id="AVG23811.1"/>
    </source>
</evidence>
<keyword evidence="2 4" id="KW-0808">Transferase</keyword>
<evidence type="ECO:0000256" key="2">
    <source>
        <dbReference type="ARBA" id="ARBA00022679"/>
    </source>
</evidence>
<dbReference type="GO" id="GO:0008168">
    <property type="term" value="F:methyltransferase activity"/>
    <property type="evidence" value="ECO:0007669"/>
    <property type="project" value="UniProtKB-UniRule"/>
</dbReference>
<dbReference type="InterPro" id="IPR017226">
    <property type="entry name" value="BHMT-like"/>
</dbReference>
<dbReference type="GO" id="GO:0009086">
    <property type="term" value="P:methionine biosynthetic process"/>
    <property type="evidence" value="ECO:0007669"/>
    <property type="project" value="InterPro"/>
</dbReference>
<accession>A0A2L2BQ66</accession>
<dbReference type="GO" id="GO:0008270">
    <property type="term" value="F:zinc ion binding"/>
    <property type="evidence" value="ECO:0007669"/>
    <property type="project" value="InterPro"/>
</dbReference>
<dbReference type="InterPro" id="IPR003726">
    <property type="entry name" value="HCY_dom"/>
</dbReference>
<dbReference type="InterPro" id="IPR036589">
    <property type="entry name" value="HCY_dom_sf"/>
</dbReference>
<comment type="cofactor">
    <cofactor evidence="3">
        <name>Zn(2+)</name>
        <dbReference type="ChEBI" id="CHEBI:29105"/>
    </cofactor>
    <text evidence="3">Binds 1 zinc ion per subunit.</text>
</comment>
<dbReference type="PANTHER" id="PTHR11103">
    <property type="entry name" value="SLR1189 PROTEIN"/>
    <property type="match status" value="1"/>
</dbReference>
<proteinExistence type="predicted"/>
<evidence type="ECO:0000256" key="1">
    <source>
        <dbReference type="ARBA" id="ARBA00022603"/>
    </source>
</evidence>
<protein>
    <submittedName>
        <fullName evidence="6">Homocysteine S-methyltransferase</fullName>
        <ecNumber evidence="6">2.1.1.10</ecNumber>
    </submittedName>
</protein>
<dbReference type="RefSeq" id="WP_104913371.1">
    <property type="nucleotide sequence ID" value="NZ_CP026923.1"/>
</dbReference>
<name>A0A2L2BQ66_9MICO</name>
<evidence type="ECO:0000256" key="3">
    <source>
        <dbReference type="PIRSR" id="PIRSR037505-2"/>
    </source>
</evidence>
<keyword evidence="1 4" id="KW-0489">Methyltransferase</keyword>
<keyword evidence="3 4" id="KW-0862">Zinc</keyword>
<dbReference type="PROSITE" id="PS50970">
    <property type="entry name" value="HCY"/>
    <property type="match status" value="1"/>
</dbReference>